<dbReference type="Pfam" id="PF01849">
    <property type="entry name" value="NAC"/>
    <property type="match status" value="1"/>
</dbReference>
<name>A0A058Z9P8_FONAL</name>
<dbReference type="InterPro" id="IPR002715">
    <property type="entry name" value="Nas_poly-pep-assoc_cplx_dom"/>
</dbReference>
<evidence type="ECO:0000259" key="3">
    <source>
        <dbReference type="PROSITE" id="PS51151"/>
    </source>
</evidence>
<dbReference type="EMBL" id="KB932204">
    <property type="protein sequence ID" value="KCV70648.1"/>
    <property type="molecule type" value="Genomic_DNA"/>
</dbReference>
<proteinExistence type="inferred from homology"/>
<dbReference type="Proteomes" id="UP000030693">
    <property type="component" value="Unassembled WGS sequence"/>
</dbReference>
<keyword evidence="1" id="KW-0804">Transcription</keyword>
<dbReference type="RefSeq" id="XP_009495164.1">
    <property type="nucleotide sequence ID" value="XM_009496889.1"/>
</dbReference>
<dbReference type="InterPro" id="IPR039370">
    <property type="entry name" value="BTF3"/>
</dbReference>
<feature type="region of interest" description="Disordered" evidence="2">
    <location>
        <begin position="1"/>
        <end position="25"/>
    </location>
</feature>
<dbReference type="OMA" id="HAENKHL"/>
<dbReference type="AlphaFoldDB" id="A0A058Z9P8"/>
<evidence type="ECO:0000256" key="2">
    <source>
        <dbReference type="SAM" id="MobiDB-lite"/>
    </source>
</evidence>
<protein>
    <recommendedName>
        <fullName evidence="1">Nascent polypeptide-associated complex subunit beta</fullName>
    </recommendedName>
</protein>
<evidence type="ECO:0000313" key="5">
    <source>
        <dbReference type="Proteomes" id="UP000030693"/>
    </source>
</evidence>
<dbReference type="PANTHER" id="PTHR10351">
    <property type="entry name" value="TRANSCRIPTION FACTOR BTF3 FAMILY MEMBER"/>
    <property type="match status" value="1"/>
</dbReference>
<keyword evidence="1" id="KW-0805">Transcription regulation</keyword>
<dbReference type="SMART" id="SM01407">
    <property type="entry name" value="NAC"/>
    <property type="match status" value="1"/>
</dbReference>
<comment type="subunit">
    <text evidence="1">Part of the nascent polypeptide-associated complex (NAC).</text>
</comment>
<dbReference type="OrthoDB" id="8033832at2759"/>
<feature type="domain" description="NAC-A/B" evidence="3">
    <location>
        <begin position="33"/>
        <end position="97"/>
    </location>
</feature>
<organism evidence="4">
    <name type="scientific">Fonticula alba</name>
    <name type="common">Slime mold</name>
    <dbReference type="NCBI Taxonomy" id="691883"/>
    <lineage>
        <taxon>Eukaryota</taxon>
        <taxon>Rotosphaerida</taxon>
        <taxon>Fonticulaceae</taxon>
        <taxon>Fonticula</taxon>
    </lineage>
</organism>
<reference evidence="4" key="1">
    <citation type="submission" date="2013-04" db="EMBL/GenBank/DDBJ databases">
        <title>The Genome Sequence of Fonticula alba ATCC 38817.</title>
        <authorList>
            <consortium name="The Broad Institute Genomics Platform"/>
            <person name="Russ C."/>
            <person name="Cuomo C."/>
            <person name="Burger G."/>
            <person name="Gray M.W."/>
            <person name="Holland P.W.H."/>
            <person name="King N."/>
            <person name="Lang F.B.F."/>
            <person name="Roger A.J."/>
            <person name="Ruiz-Trillo I."/>
            <person name="Brown M."/>
            <person name="Walker B."/>
            <person name="Young S."/>
            <person name="Zeng Q."/>
            <person name="Gargeya S."/>
            <person name="Fitzgerald M."/>
            <person name="Haas B."/>
            <person name="Abouelleil A."/>
            <person name="Allen A.W."/>
            <person name="Alvarado L."/>
            <person name="Arachchi H.M."/>
            <person name="Berlin A.M."/>
            <person name="Chapman S.B."/>
            <person name="Gainer-Dewar J."/>
            <person name="Goldberg J."/>
            <person name="Griggs A."/>
            <person name="Gujja S."/>
            <person name="Hansen M."/>
            <person name="Howarth C."/>
            <person name="Imamovic A."/>
            <person name="Ireland A."/>
            <person name="Larimer J."/>
            <person name="McCowan C."/>
            <person name="Murphy C."/>
            <person name="Pearson M."/>
            <person name="Poon T.W."/>
            <person name="Priest M."/>
            <person name="Roberts A."/>
            <person name="Saif S."/>
            <person name="Shea T."/>
            <person name="Sisk P."/>
            <person name="Sykes S."/>
            <person name="Wortman J."/>
            <person name="Nusbaum C."/>
            <person name="Birren B."/>
        </authorList>
    </citation>
    <scope>NUCLEOTIDE SEQUENCE [LARGE SCALE GENOMIC DNA]</scope>
    <source>
        <strain evidence="4">ATCC 38817</strain>
    </source>
</reference>
<evidence type="ECO:0000313" key="4">
    <source>
        <dbReference type="EMBL" id="KCV70648.1"/>
    </source>
</evidence>
<comment type="similarity">
    <text evidence="1">Belongs to the NAC-beta family.</text>
</comment>
<evidence type="ECO:0000256" key="1">
    <source>
        <dbReference type="RuleBase" id="RU361272"/>
    </source>
</evidence>
<dbReference type="STRING" id="691883.A0A058Z9P8"/>
<accession>A0A058Z9P8</accession>
<sequence length="143" mass="15174">MSAKLNKLQSATRTGGKGTPRRAVRTTKSVAIVNNEKKVAPTLRKVGLQAYQMDNVSVALSTGKVMVFKSPRVQANFPAGVFVVFGRPTVSNAADLIDIRSLLDNLKLGGGMGAPAPTFAGAEDEDIPELVDTNFEEVAEEAE</sequence>
<dbReference type="GeneID" id="20527728"/>
<dbReference type="eggNOG" id="KOG2240">
    <property type="taxonomic scope" value="Eukaryota"/>
</dbReference>
<dbReference type="PROSITE" id="PS51151">
    <property type="entry name" value="NAC_AB"/>
    <property type="match status" value="1"/>
</dbReference>
<keyword evidence="5" id="KW-1185">Reference proteome</keyword>
<gene>
    <name evidence="4" type="ORF">H696_03003</name>
</gene>